<organism evidence="3 5">
    <name type="scientific">Alteromonas australica</name>
    <dbReference type="NCBI Taxonomy" id="589873"/>
    <lineage>
        <taxon>Bacteria</taxon>
        <taxon>Pseudomonadati</taxon>
        <taxon>Pseudomonadota</taxon>
        <taxon>Gammaproteobacteria</taxon>
        <taxon>Alteromonadales</taxon>
        <taxon>Alteromonadaceae</taxon>
        <taxon>Alteromonas/Salinimonas group</taxon>
        <taxon>Alteromonas</taxon>
    </lineage>
</organism>
<evidence type="ECO:0008006" key="6">
    <source>
        <dbReference type="Google" id="ProtNLM"/>
    </source>
</evidence>
<dbReference type="AlphaFoldDB" id="A0A358E2V7"/>
<dbReference type="EMBL" id="DONK01000254">
    <property type="protein sequence ID" value="HBU52798.1"/>
    <property type="molecule type" value="Genomic_DNA"/>
</dbReference>
<reference evidence="4 5" key="1">
    <citation type="journal article" date="2018" name="Nat. Biotechnol.">
        <title>A standardized bacterial taxonomy based on genome phylogeny substantially revises the tree of life.</title>
        <authorList>
            <person name="Parks D.H."/>
            <person name="Chuvochina M."/>
            <person name="Waite D.W."/>
            <person name="Rinke C."/>
            <person name="Skarshewski A."/>
            <person name="Chaumeil P.A."/>
            <person name="Hugenholtz P."/>
        </authorList>
    </citation>
    <scope>NUCLEOTIDE SEQUENCE [LARGE SCALE GENOMIC DNA]</scope>
    <source>
        <strain evidence="3">UBA11621</strain>
        <strain evidence="2">UBA11978</strain>
    </source>
</reference>
<sequence>MMWTMIKDPVVWGSLLGIGIIVGMMVYYTYLFMHNSADQSK</sequence>
<keyword evidence="1" id="KW-0812">Transmembrane</keyword>
<accession>A0A358E2V7</accession>
<feature type="transmembrane region" description="Helical" evidence="1">
    <location>
        <begin position="12"/>
        <end position="33"/>
    </location>
</feature>
<dbReference type="RefSeq" id="WP_272965767.1">
    <property type="nucleotide sequence ID" value="NZ_CALBIY010000082.1"/>
</dbReference>
<evidence type="ECO:0000313" key="2">
    <source>
        <dbReference type="EMBL" id="HAW77739.1"/>
    </source>
</evidence>
<evidence type="ECO:0000313" key="4">
    <source>
        <dbReference type="Proteomes" id="UP000263517"/>
    </source>
</evidence>
<keyword evidence="1" id="KW-0472">Membrane</keyword>
<keyword evidence="1" id="KW-1133">Transmembrane helix</keyword>
<gene>
    <name evidence="2" type="ORF">DCW74_18635</name>
    <name evidence="3" type="ORF">DEB45_16215</name>
</gene>
<dbReference type="Pfam" id="PF11346">
    <property type="entry name" value="DUF3149"/>
    <property type="match status" value="1"/>
</dbReference>
<comment type="caution">
    <text evidence="3">The sequence shown here is derived from an EMBL/GenBank/DDBJ whole genome shotgun (WGS) entry which is preliminary data.</text>
</comment>
<evidence type="ECO:0000313" key="3">
    <source>
        <dbReference type="EMBL" id="HBU52798.1"/>
    </source>
</evidence>
<evidence type="ECO:0000256" key="1">
    <source>
        <dbReference type="SAM" id="Phobius"/>
    </source>
</evidence>
<protein>
    <recommendedName>
        <fullName evidence="6">DUF3149 domain-containing protein</fullName>
    </recommendedName>
</protein>
<dbReference type="Proteomes" id="UP000264779">
    <property type="component" value="Unassembled WGS sequence"/>
</dbReference>
<dbReference type="Proteomes" id="UP000263517">
    <property type="component" value="Unassembled WGS sequence"/>
</dbReference>
<name>A0A358E2V7_9ALTE</name>
<dbReference type="EMBL" id="DNAN01000651">
    <property type="protein sequence ID" value="HAW77739.1"/>
    <property type="molecule type" value="Genomic_DNA"/>
</dbReference>
<proteinExistence type="predicted"/>
<evidence type="ECO:0000313" key="5">
    <source>
        <dbReference type="Proteomes" id="UP000264779"/>
    </source>
</evidence>
<dbReference type="InterPro" id="IPR021494">
    <property type="entry name" value="DUF3149"/>
</dbReference>